<dbReference type="AlphaFoldDB" id="A0A1X1QZ73"/>
<gene>
    <name evidence="1" type="ORF">AWC04_19575</name>
</gene>
<dbReference type="Proteomes" id="UP000193484">
    <property type="component" value="Unassembled WGS sequence"/>
</dbReference>
<dbReference type="EMBL" id="LQOJ01000073">
    <property type="protein sequence ID" value="ORU96769.1"/>
    <property type="molecule type" value="Genomic_DNA"/>
</dbReference>
<evidence type="ECO:0000313" key="1">
    <source>
        <dbReference type="EMBL" id="ORU96769.1"/>
    </source>
</evidence>
<reference evidence="1 2" key="1">
    <citation type="submission" date="2016-01" db="EMBL/GenBank/DDBJ databases">
        <title>The new phylogeny of the genus Mycobacterium.</title>
        <authorList>
            <person name="Tarcisio F."/>
            <person name="Conor M."/>
            <person name="Antonella G."/>
            <person name="Elisabetta G."/>
            <person name="Giulia F.S."/>
            <person name="Sara T."/>
            <person name="Anna F."/>
            <person name="Clotilde B."/>
            <person name="Roberto B."/>
            <person name="Veronica D.S."/>
            <person name="Fabio R."/>
            <person name="Monica P."/>
            <person name="Olivier J."/>
            <person name="Enrico T."/>
            <person name="Nicola S."/>
        </authorList>
    </citation>
    <scope>NUCLEOTIDE SEQUENCE [LARGE SCALE GENOMIC DNA]</scope>
    <source>
        <strain evidence="1 2">DSM 44179</strain>
    </source>
</reference>
<sequence length="64" mass="6917">MTPAQHPRAAFLEWLAEQLAARGFTVTPPAHPNPAELAVTGPDGQRYRLRVVRTARRGGDPATA</sequence>
<comment type="caution">
    <text evidence="1">The sequence shown here is derived from an EMBL/GenBank/DDBJ whole genome shotgun (WGS) entry which is preliminary data.</text>
</comment>
<organism evidence="1 2">
    <name type="scientific">Mycolicibacterium fallax</name>
    <name type="common">Mycobacterium fallax</name>
    <dbReference type="NCBI Taxonomy" id="1793"/>
    <lineage>
        <taxon>Bacteria</taxon>
        <taxon>Bacillati</taxon>
        <taxon>Actinomycetota</taxon>
        <taxon>Actinomycetes</taxon>
        <taxon>Mycobacteriales</taxon>
        <taxon>Mycobacteriaceae</taxon>
        <taxon>Mycolicibacterium</taxon>
    </lineage>
</organism>
<dbReference type="RefSeq" id="WP_085100753.1">
    <property type="nucleotide sequence ID" value="NZ_AP022603.1"/>
</dbReference>
<protein>
    <submittedName>
        <fullName evidence="1">Uncharacterized protein</fullName>
    </submittedName>
</protein>
<accession>A0A1X1QZ73</accession>
<name>A0A1X1QZ73_MYCFA</name>
<keyword evidence="2" id="KW-1185">Reference proteome</keyword>
<proteinExistence type="predicted"/>
<evidence type="ECO:0000313" key="2">
    <source>
        <dbReference type="Proteomes" id="UP000193484"/>
    </source>
</evidence>